<dbReference type="PANTHER" id="PTHR33044">
    <property type="entry name" value="BIFUNCTIONAL INHIBITOR/LIPID-TRANSFER PROTEIN/SEED STORAGE 2S ALBUMIN SUPERFAMILY PROTEIN-RELATED"/>
    <property type="match status" value="1"/>
</dbReference>
<dbReference type="InterPro" id="IPR036312">
    <property type="entry name" value="Bifun_inhib/LTP/seed_sf"/>
</dbReference>
<proteinExistence type="inferred from homology"/>
<comment type="similarity">
    <text evidence="2">Belongs to the plant LTP family.</text>
</comment>
<keyword evidence="6" id="KW-1015">Disulfide bond</keyword>
<dbReference type="Gene3D" id="1.10.110.10">
    <property type="entry name" value="Plant lipid-transfer and hydrophobic proteins"/>
    <property type="match status" value="1"/>
</dbReference>
<reference evidence="12" key="1">
    <citation type="submission" date="2016-04" db="EMBL/GenBank/DDBJ databases">
        <title>Cephalotus genome sequencing.</title>
        <authorList>
            <person name="Fukushima K."/>
            <person name="Hasebe M."/>
            <person name="Fang X."/>
        </authorList>
    </citation>
    <scope>NUCLEOTIDE SEQUENCE [LARGE SCALE GENOMIC DNA]</scope>
    <source>
        <strain evidence="12">cv. St1</strain>
    </source>
</reference>
<dbReference type="FunFam" id="1.10.110.10:FF:000001">
    <property type="entry name" value="Bifunctional inhibitor/lipid-transfer protein/seed storage 2S albumin superfamily protein"/>
    <property type="match status" value="1"/>
</dbReference>
<dbReference type="InterPro" id="IPR000528">
    <property type="entry name" value="Plant_nsLTP"/>
</dbReference>
<dbReference type="EMBL" id="BDDD01000105">
    <property type="protein sequence ID" value="GAV59282.1"/>
    <property type="molecule type" value="Genomic_DNA"/>
</dbReference>
<evidence type="ECO:0000313" key="12">
    <source>
        <dbReference type="Proteomes" id="UP000187406"/>
    </source>
</evidence>
<dbReference type="CDD" id="cd00010">
    <property type="entry name" value="AAI_LTSS"/>
    <property type="match status" value="1"/>
</dbReference>
<dbReference type="Pfam" id="PF14368">
    <property type="entry name" value="LTP_2"/>
    <property type="match status" value="1"/>
</dbReference>
<dbReference type="GO" id="GO:0006869">
    <property type="term" value="P:lipid transport"/>
    <property type="evidence" value="ECO:0007669"/>
    <property type="project" value="InterPro"/>
</dbReference>
<keyword evidence="4" id="KW-0336">GPI-anchor</keyword>
<dbReference type="Proteomes" id="UP000187406">
    <property type="component" value="Unassembled WGS sequence"/>
</dbReference>
<comment type="caution">
    <text evidence="11">The sequence shown here is derived from an EMBL/GenBank/DDBJ whole genome shotgun (WGS) entry which is preliminary data.</text>
</comment>
<evidence type="ECO:0000256" key="3">
    <source>
        <dbReference type="ARBA" id="ARBA00022475"/>
    </source>
</evidence>
<feature type="domain" description="Bifunctional inhibitor/plant lipid transfer protein/seed storage helical" evidence="10">
    <location>
        <begin position="46"/>
        <end position="124"/>
    </location>
</feature>
<accession>A0A1Q3AUM5</accession>
<dbReference type="InParanoid" id="A0A1Q3AUM5"/>
<dbReference type="GO" id="GO:0008289">
    <property type="term" value="F:lipid binding"/>
    <property type="evidence" value="ECO:0007669"/>
    <property type="project" value="InterPro"/>
</dbReference>
<comment type="subcellular location">
    <subcellularLocation>
        <location evidence="1">Cell membrane</location>
        <topology evidence="1">Lipid-anchor</topology>
        <topology evidence="1">GPI-anchor</topology>
    </subcellularLocation>
</comment>
<sequence>ERRTMRKVFLVTTILATLASVANSHGNHQHAPIASPSLAPAPKVDCSSIIYDMASCISFISKGSKDTKPEADCCNGYESVLNYNPDCICEAIKSSAQLGVDLNMTKATALPSACGVSAPSMSQCGSEYFI</sequence>
<evidence type="ECO:0000256" key="2">
    <source>
        <dbReference type="ARBA" id="ARBA00009748"/>
    </source>
</evidence>
<dbReference type="PRINTS" id="PR00382">
    <property type="entry name" value="LIPIDTRNSFER"/>
</dbReference>
<feature type="signal peptide" evidence="9">
    <location>
        <begin position="1"/>
        <end position="24"/>
    </location>
</feature>
<gene>
    <name evidence="11" type="ORF">CFOL_v3_02813</name>
</gene>
<keyword evidence="5 9" id="KW-0732">Signal</keyword>
<keyword evidence="4" id="KW-0472">Membrane</keyword>
<keyword evidence="12" id="KW-1185">Reference proteome</keyword>
<protein>
    <submittedName>
        <fullName evidence="11">LTP_2 domain-containing protein</fullName>
    </submittedName>
</protein>
<dbReference type="OrthoDB" id="659547at2759"/>
<dbReference type="STRING" id="3775.A0A1Q3AUM5"/>
<dbReference type="GO" id="GO:0005886">
    <property type="term" value="C:plasma membrane"/>
    <property type="evidence" value="ECO:0007669"/>
    <property type="project" value="UniProtKB-SubCell"/>
</dbReference>
<evidence type="ECO:0000259" key="10">
    <source>
        <dbReference type="SMART" id="SM00499"/>
    </source>
</evidence>
<dbReference type="InterPro" id="IPR016140">
    <property type="entry name" value="Bifunc_inhib/LTP/seed_store"/>
</dbReference>
<evidence type="ECO:0000256" key="7">
    <source>
        <dbReference type="ARBA" id="ARBA00023180"/>
    </source>
</evidence>
<name>A0A1Q3AUM5_CEPFO</name>
<dbReference type="GO" id="GO:0098552">
    <property type="term" value="C:side of membrane"/>
    <property type="evidence" value="ECO:0007669"/>
    <property type="project" value="UniProtKB-KW"/>
</dbReference>
<keyword evidence="3" id="KW-1003">Cell membrane</keyword>
<dbReference type="SMART" id="SM00499">
    <property type="entry name" value="AAI"/>
    <property type="match status" value="1"/>
</dbReference>
<feature type="non-terminal residue" evidence="11">
    <location>
        <position position="1"/>
    </location>
</feature>
<evidence type="ECO:0000256" key="6">
    <source>
        <dbReference type="ARBA" id="ARBA00023157"/>
    </source>
</evidence>
<keyword evidence="7" id="KW-0325">Glycoprotein</keyword>
<evidence type="ECO:0000256" key="1">
    <source>
        <dbReference type="ARBA" id="ARBA00004609"/>
    </source>
</evidence>
<evidence type="ECO:0000256" key="5">
    <source>
        <dbReference type="ARBA" id="ARBA00022729"/>
    </source>
</evidence>
<dbReference type="SUPFAM" id="SSF47699">
    <property type="entry name" value="Bifunctional inhibitor/lipid-transfer protein/seed storage 2S albumin"/>
    <property type="match status" value="1"/>
</dbReference>
<organism evidence="11 12">
    <name type="scientific">Cephalotus follicularis</name>
    <name type="common">Albany pitcher plant</name>
    <dbReference type="NCBI Taxonomy" id="3775"/>
    <lineage>
        <taxon>Eukaryota</taxon>
        <taxon>Viridiplantae</taxon>
        <taxon>Streptophyta</taxon>
        <taxon>Embryophyta</taxon>
        <taxon>Tracheophyta</taxon>
        <taxon>Spermatophyta</taxon>
        <taxon>Magnoliopsida</taxon>
        <taxon>eudicotyledons</taxon>
        <taxon>Gunneridae</taxon>
        <taxon>Pentapetalae</taxon>
        <taxon>rosids</taxon>
        <taxon>fabids</taxon>
        <taxon>Oxalidales</taxon>
        <taxon>Cephalotaceae</taxon>
        <taxon>Cephalotus</taxon>
    </lineage>
</organism>
<evidence type="ECO:0000256" key="9">
    <source>
        <dbReference type="SAM" id="SignalP"/>
    </source>
</evidence>
<evidence type="ECO:0000256" key="4">
    <source>
        <dbReference type="ARBA" id="ARBA00022622"/>
    </source>
</evidence>
<evidence type="ECO:0000256" key="8">
    <source>
        <dbReference type="ARBA" id="ARBA00023288"/>
    </source>
</evidence>
<evidence type="ECO:0000313" key="11">
    <source>
        <dbReference type="EMBL" id="GAV59282.1"/>
    </source>
</evidence>
<dbReference type="AlphaFoldDB" id="A0A1Q3AUM5"/>
<dbReference type="InterPro" id="IPR043325">
    <property type="entry name" value="LTSS"/>
</dbReference>
<keyword evidence="8" id="KW-0449">Lipoprotein</keyword>
<feature type="chain" id="PRO_5012907959" evidence="9">
    <location>
        <begin position="25"/>
        <end position="130"/>
    </location>
</feature>